<keyword evidence="1" id="KW-0472">Membrane</keyword>
<feature type="transmembrane region" description="Helical" evidence="1">
    <location>
        <begin position="214"/>
        <end position="235"/>
    </location>
</feature>
<keyword evidence="1" id="KW-0812">Transmembrane</keyword>
<gene>
    <name evidence="2" type="ORF">A3D09_00210</name>
</gene>
<organism evidence="2 3">
    <name type="scientific">Candidatus Collierbacteria bacterium RIFCSPHIGHO2_02_FULL_49_10</name>
    <dbReference type="NCBI Taxonomy" id="1817723"/>
    <lineage>
        <taxon>Bacteria</taxon>
        <taxon>Candidatus Collieribacteriota</taxon>
    </lineage>
</organism>
<sequence>MTPTNFPKPMLKRVMLLILFLAIIVFIKGGPPVFTNAPLVTAQWQISSPGTFHLGDVIQATLVITTQPGVSLDWTEVPNVGDVLPLPPKIDNTSYDDYDMPSEIIEGELEVVSRRQIAQHSEGGLVITEITYGLMYLLPIDLSAPRDDKLLPWNVPIFQKYLRYFVSWRRIEQKRDKVFVKTANFYIVPRRVDGNSEPIFTFFELIPSATHWPYVRMAGFASLGLALVLLAWRAMSIGIAHRRTKEEAATQLPPKAGELYKVWCQNPNQKIFLEALRFYRHGVWGRPQASTWVMTTAILYSGVAPSLEAQKTVFARLVKEVSDES</sequence>
<evidence type="ECO:0000313" key="2">
    <source>
        <dbReference type="EMBL" id="OGD70604.1"/>
    </source>
</evidence>
<dbReference type="AlphaFoldDB" id="A0A1F5ETW5"/>
<dbReference type="EMBL" id="MFAH01000050">
    <property type="protein sequence ID" value="OGD70604.1"/>
    <property type="molecule type" value="Genomic_DNA"/>
</dbReference>
<evidence type="ECO:0000256" key="1">
    <source>
        <dbReference type="SAM" id="Phobius"/>
    </source>
</evidence>
<name>A0A1F5ETW5_9BACT</name>
<accession>A0A1F5ETW5</accession>
<comment type="caution">
    <text evidence="2">The sequence shown here is derived from an EMBL/GenBank/DDBJ whole genome shotgun (WGS) entry which is preliminary data.</text>
</comment>
<proteinExistence type="predicted"/>
<keyword evidence="1" id="KW-1133">Transmembrane helix</keyword>
<reference evidence="2 3" key="1">
    <citation type="journal article" date="2016" name="Nat. Commun.">
        <title>Thousands of microbial genomes shed light on interconnected biogeochemical processes in an aquifer system.</title>
        <authorList>
            <person name="Anantharaman K."/>
            <person name="Brown C.T."/>
            <person name="Hug L.A."/>
            <person name="Sharon I."/>
            <person name="Castelle C.J."/>
            <person name="Probst A.J."/>
            <person name="Thomas B.C."/>
            <person name="Singh A."/>
            <person name="Wilkins M.J."/>
            <person name="Karaoz U."/>
            <person name="Brodie E.L."/>
            <person name="Williams K.H."/>
            <person name="Hubbard S.S."/>
            <person name="Banfield J.F."/>
        </authorList>
    </citation>
    <scope>NUCLEOTIDE SEQUENCE [LARGE SCALE GENOMIC DNA]</scope>
</reference>
<protein>
    <submittedName>
        <fullName evidence="2">Uncharacterized protein</fullName>
    </submittedName>
</protein>
<evidence type="ECO:0000313" key="3">
    <source>
        <dbReference type="Proteomes" id="UP000177390"/>
    </source>
</evidence>
<dbReference type="Proteomes" id="UP000177390">
    <property type="component" value="Unassembled WGS sequence"/>
</dbReference>